<keyword evidence="5" id="KW-0031">Aminopeptidase</keyword>
<dbReference type="InterPro" id="IPR000073">
    <property type="entry name" value="AB_hydrolase_1"/>
</dbReference>
<comment type="subcellular location">
    <subcellularLocation>
        <location evidence="2">Cytoplasm</location>
    </subcellularLocation>
</comment>
<accession>A0ABS4CIJ6</accession>
<dbReference type="RefSeq" id="WP_209557212.1">
    <property type="nucleotide sequence ID" value="NZ_JAEDXU010000004.1"/>
</dbReference>
<dbReference type="Pfam" id="PF00561">
    <property type="entry name" value="Abhydrolase_1"/>
    <property type="match status" value="1"/>
</dbReference>
<evidence type="ECO:0000256" key="3">
    <source>
        <dbReference type="ARBA" id="ARBA00010088"/>
    </source>
</evidence>
<dbReference type="EC" id="3.4.11.5" evidence="4"/>
<feature type="domain" description="AB hydrolase-1" evidence="10">
    <location>
        <begin position="66"/>
        <end position="345"/>
    </location>
</feature>
<comment type="similarity">
    <text evidence="3">Belongs to the peptidase S33 family.</text>
</comment>
<proteinExistence type="inferred from homology"/>
<evidence type="ECO:0000256" key="7">
    <source>
        <dbReference type="ARBA" id="ARBA00022670"/>
    </source>
</evidence>
<dbReference type="PANTHER" id="PTHR43722:SF1">
    <property type="entry name" value="PROLINE IMINOPEPTIDASE"/>
    <property type="match status" value="1"/>
</dbReference>
<evidence type="ECO:0000256" key="6">
    <source>
        <dbReference type="ARBA" id="ARBA00022490"/>
    </source>
</evidence>
<name>A0ABS4CIJ6_9ENTE</name>
<dbReference type="GO" id="GO:0016787">
    <property type="term" value="F:hydrolase activity"/>
    <property type="evidence" value="ECO:0007669"/>
    <property type="project" value="UniProtKB-KW"/>
</dbReference>
<evidence type="ECO:0000259" key="10">
    <source>
        <dbReference type="Pfam" id="PF00561"/>
    </source>
</evidence>
<sequence>MTLILAILCLLFAVFFLIFAGLRLIAPAIIRRKHRIEAPGIDCMETVEIGGIMQTLYFRGKNEDHPVILFLHGGPGNSMFPFLHLFQYDWENDFTIVHWDQRNVGKTYQANDPALVIQTLSAERVLEDVHEVTAYIKQRLNKEKIIVMGHSWGTVLGTMAVQTFPEDYHAYIGISQIINMADNERVGYEKVLELAKAAGNEKDIKALENVTPYPPLLEYNQSYLAAIMRVRAYQDKYGLSVNLSLGNIINILATPYCTFNELRNSSIFKPLDALNGQGDIMRFLLEDADTRNFGTDYRIPVYYIMGGNDYISPYSLTKDFFDEITAPDKQIFPIADVGHMPFLENKAEFDRILLKELKERLQE</sequence>
<comment type="catalytic activity">
    <reaction evidence="1">
        <text>Release of N-terminal proline from a peptide.</text>
        <dbReference type="EC" id="3.4.11.5"/>
    </reaction>
</comment>
<dbReference type="Gene3D" id="3.40.50.1820">
    <property type="entry name" value="alpha/beta hydrolase"/>
    <property type="match status" value="1"/>
</dbReference>
<evidence type="ECO:0000256" key="9">
    <source>
        <dbReference type="ARBA" id="ARBA00029605"/>
    </source>
</evidence>
<keyword evidence="6" id="KW-0963">Cytoplasm</keyword>
<organism evidence="11 12">
    <name type="scientific">Enterococcus larvae</name>
    <dbReference type="NCBI Taxonomy" id="2794352"/>
    <lineage>
        <taxon>Bacteria</taxon>
        <taxon>Bacillati</taxon>
        <taxon>Bacillota</taxon>
        <taxon>Bacilli</taxon>
        <taxon>Lactobacillales</taxon>
        <taxon>Enterococcaceae</taxon>
        <taxon>Enterococcus</taxon>
    </lineage>
</organism>
<dbReference type="PRINTS" id="PR00793">
    <property type="entry name" value="PROAMNOPTASE"/>
</dbReference>
<evidence type="ECO:0000256" key="1">
    <source>
        <dbReference type="ARBA" id="ARBA00001585"/>
    </source>
</evidence>
<keyword evidence="12" id="KW-1185">Reference proteome</keyword>
<dbReference type="SUPFAM" id="SSF53474">
    <property type="entry name" value="alpha/beta-Hydrolases"/>
    <property type="match status" value="1"/>
</dbReference>
<protein>
    <recommendedName>
        <fullName evidence="4">prolyl aminopeptidase</fullName>
        <ecNumber evidence="4">3.4.11.5</ecNumber>
    </recommendedName>
    <alternativeName>
        <fullName evidence="9">Prolyl aminopeptidase</fullName>
    </alternativeName>
</protein>
<dbReference type="InterPro" id="IPR029058">
    <property type="entry name" value="AB_hydrolase_fold"/>
</dbReference>
<keyword evidence="8 11" id="KW-0378">Hydrolase</keyword>
<reference evidence="11 12" key="1">
    <citation type="submission" date="2020-12" db="EMBL/GenBank/DDBJ databases">
        <title>Vagococcus allomyrinae sp. nov. and Enterococcus lavae sp. nov., isolated from the larvae of Allomyrina dichotoma.</title>
        <authorList>
            <person name="Lee S.D."/>
        </authorList>
    </citation>
    <scope>NUCLEOTIDE SEQUENCE [LARGE SCALE GENOMIC DNA]</scope>
    <source>
        <strain evidence="11 12">BWM-S5</strain>
    </source>
</reference>
<dbReference type="InterPro" id="IPR002410">
    <property type="entry name" value="Peptidase_S33"/>
</dbReference>
<dbReference type="Proteomes" id="UP000673375">
    <property type="component" value="Unassembled WGS sequence"/>
</dbReference>
<evidence type="ECO:0000256" key="5">
    <source>
        <dbReference type="ARBA" id="ARBA00022438"/>
    </source>
</evidence>
<evidence type="ECO:0000313" key="12">
    <source>
        <dbReference type="Proteomes" id="UP000673375"/>
    </source>
</evidence>
<dbReference type="InterPro" id="IPR005944">
    <property type="entry name" value="Pro_iminopeptidase"/>
</dbReference>
<evidence type="ECO:0000313" key="11">
    <source>
        <dbReference type="EMBL" id="MBP1046386.1"/>
    </source>
</evidence>
<dbReference type="PANTHER" id="PTHR43722">
    <property type="entry name" value="PROLINE IMINOPEPTIDASE"/>
    <property type="match status" value="1"/>
</dbReference>
<evidence type="ECO:0000256" key="4">
    <source>
        <dbReference type="ARBA" id="ARBA00012568"/>
    </source>
</evidence>
<evidence type="ECO:0000256" key="2">
    <source>
        <dbReference type="ARBA" id="ARBA00004496"/>
    </source>
</evidence>
<evidence type="ECO:0000256" key="8">
    <source>
        <dbReference type="ARBA" id="ARBA00022801"/>
    </source>
</evidence>
<comment type="caution">
    <text evidence="11">The sequence shown here is derived from an EMBL/GenBank/DDBJ whole genome shotgun (WGS) entry which is preliminary data.</text>
</comment>
<keyword evidence="7" id="KW-0645">Protease</keyword>
<dbReference type="EMBL" id="JAEDXU010000004">
    <property type="protein sequence ID" value="MBP1046386.1"/>
    <property type="molecule type" value="Genomic_DNA"/>
</dbReference>
<gene>
    <name evidence="11" type="ORF">I6N96_08820</name>
</gene>